<reference evidence="1 2" key="1">
    <citation type="submission" date="2020-08" db="EMBL/GenBank/DDBJ databases">
        <title>Genomic Encyclopedia of Type Strains, Phase IV (KMG-IV): sequencing the most valuable type-strain genomes for metagenomic binning, comparative biology and taxonomic classification.</title>
        <authorList>
            <person name="Goeker M."/>
        </authorList>
    </citation>
    <scope>NUCLEOTIDE SEQUENCE [LARGE SCALE GENOMIC DNA]</scope>
    <source>
        <strain evidence="1 2">DSM 2461</strain>
    </source>
</reference>
<accession>A0A841R8F6</accession>
<protein>
    <submittedName>
        <fullName evidence="1">Kynurenine formamidase</fullName>
    </submittedName>
</protein>
<dbReference type="GO" id="GO:0019441">
    <property type="term" value="P:L-tryptophan catabolic process to kynurenine"/>
    <property type="evidence" value="ECO:0007669"/>
    <property type="project" value="InterPro"/>
</dbReference>
<gene>
    <name evidence="1" type="ORF">HNR50_003244</name>
</gene>
<dbReference type="Pfam" id="PF04199">
    <property type="entry name" value="Cyclase"/>
    <property type="match status" value="1"/>
</dbReference>
<proteinExistence type="predicted"/>
<dbReference type="SUPFAM" id="SSF102198">
    <property type="entry name" value="Putative cyclase"/>
    <property type="match status" value="1"/>
</dbReference>
<evidence type="ECO:0000313" key="1">
    <source>
        <dbReference type="EMBL" id="MBB6481564.1"/>
    </source>
</evidence>
<comment type="caution">
    <text evidence="1">The sequence shown here is derived from an EMBL/GenBank/DDBJ whole genome shotgun (WGS) entry which is preliminary data.</text>
</comment>
<name>A0A841R8F6_9SPIO</name>
<dbReference type="InterPro" id="IPR007325">
    <property type="entry name" value="KFase/CYL"/>
</dbReference>
<organism evidence="1 2">
    <name type="scientific">Spirochaeta isovalerica</name>
    <dbReference type="NCBI Taxonomy" id="150"/>
    <lineage>
        <taxon>Bacteria</taxon>
        <taxon>Pseudomonadati</taxon>
        <taxon>Spirochaetota</taxon>
        <taxon>Spirochaetia</taxon>
        <taxon>Spirochaetales</taxon>
        <taxon>Spirochaetaceae</taxon>
        <taxon>Spirochaeta</taxon>
    </lineage>
</organism>
<evidence type="ECO:0000313" key="2">
    <source>
        <dbReference type="Proteomes" id="UP000587760"/>
    </source>
</evidence>
<keyword evidence="2" id="KW-1185">Reference proteome</keyword>
<sequence length="215" mass="24014">MKLIDLTHTLSEDMPVYPGTEKPVFLKGNTIEEDGFAEKKITMFSHTGTHMDAPAHLMAGRPSLDDFPIDKFSGRACLFDFSGQDSKTIDIADLTVIEPVLEHCDFLLIRTGWDRFWGTEQYFSDFPVLTEQAALWLSKVPLKGIGIDAISVDPVETTDFTVHRKLLNKNFVIIENLTNLDRLPEYGFSFSAYPLKIQSADGSPVRAVAAVEEKG</sequence>
<dbReference type="Proteomes" id="UP000587760">
    <property type="component" value="Unassembled WGS sequence"/>
</dbReference>
<dbReference type="PANTHER" id="PTHR31118:SF12">
    <property type="entry name" value="CYCLASE-LIKE PROTEIN 2"/>
    <property type="match status" value="1"/>
</dbReference>
<dbReference type="Gene3D" id="3.50.30.50">
    <property type="entry name" value="Putative cyclase"/>
    <property type="match status" value="1"/>
</dbReference>
<dbReference type="AlphaFoldDB" id="A0A841R8F6"/>
<dbReference type="PANTHER" id="PTHR31118">
    <property type="entry name" value="CYCLASE-LIKE PROTEIN 2"/>
    <property type="match status" value="1"/>
</dbReference>
<dbReference type="GO" id="GO:0004061">
    <property type="term" value="F:arylformamidase activity"/>
    <property type="evidence" value="ECO:0007669"/>
    <property type="project" value="InterPro"/>
</dbReference>
<dbReference type="RefSeq" id="WP_184747805.1">
    <property type="nucleotide sequence ID" value="NZ_JACHGJ010000007.1"/>
</dbReference>
<dbReference type="InterPro" id="IPR037175">
    <property type="entry name" value="KFase_sf"/>
</dbReference>
<dbReference type="EMBL" id="JACHGJ010000007">
    <property type="protein sequence ID" value="MBB6481564.1"/>
    <property type="molecule type" value="Genomic_DNA"/>
</dbReference>